<feature type="coiled-coil region" evidence="5">
    <location>
        <begin position="1098"/>
        <end position="1146"/>
    </location>
</feature>
<evidence type="ECO:0000313" key="8">
    <source>
        <dbReference type="Proteomes" id="UP001530293"/>
    </source>
</evidence>
<feature type="compositionally biased region" description="Basic and acidic residues" evidence="6">
    <location>
        <begin position="42"/>
        <end position="53"/>
    </location>
</feature>
<name>A0ABD3NB01_9STRA</name>
<comment type="caution">
    <text evidence="7">The sequence shown here is derived from an EMBL/GenBank/DDBJ whole genome shotgun (WGS) entry which is preliminary data.</text>
</comment>
<proteinExistence type="predicted"/>
<feature type="coiled-coil region" evidence="5">
    <location>
        <begin position="210"/>
        <end position="237"/>
    </location>
</feature>
<evidence type="ECO:0000256" key="4">
    <source>
        <dbReference type="ARBA" id="ARBA00023212"/>
    </source>
</evidence>
<dbReference type="InterPro" id="IPR019734">
    <property type="entry name" value="TPR_rpt"/>
</dbReference>
<feature type="compositionally biased region" description="Polar residues" evidence="6">
    <location>
        <begin position="96"/>
        <end position="106"/>
    </location>
</feature>
<dbReference type="GO" id="GO:0005856">
    <property type="term" value="C:cytoskeleton"/>
    <property type="evidence" value="ECO:0007669"/>
    <property type="project" value="UniProtKB-SubCell"/>
</dbReference>
<dbReference type="SMART" id="SM00028">
    <property type="entry name" value="TPR"/>
    <property type="match status" value="6"/>
</dbReference>
<dbReference type="Gene3D" id="1.25.40.10">
    <property type="entry name" value="Tetratricopeptide repeat domain"/>
    <property type="match status" value="3"/>
</dbReference>
<protein>
    <submittedName>
        <fullName evidence="7">Uncharacterized protein</fullName>
    </submittedName>
</protein>
<dbReference type="PANTHER" id="PTHR18861:SF0">
    <property type="entry name" value="BRUCHPILOT, ISOFORM J"/>
    <property type="match status" value="1"/>
</dbReference>
<dbReference type="InterPro" id="IPR011990">
    <property type="entry name" value="TPR-like_helical_dom_sf"/>
</dbReference>
<sequence>MNYSAIRRSPRQQRGIVQSHADDDNHSFFDFPDALGGVKNNELADRKQVDSKSHPYPTSISIERMSPNSKQSSDYRSPRASPVGITKDARQPNSPPKNDNVMSSSNKYDDSELSKHHSHGLIHFNSNRLSEAVDSYSHAIRIGLDDLVHHKDMASKLMTSRRDDMIHELGLSLAQVHSDLGQCLEVAQKYKEAKVEYENAVGMLQHTCSVAKHDNRLKQLNANIKRMERAQSVERERQRQVASLEKVSMKLKQASTSIELDGARRGVISSLKKSLRIERDSLGEHSYAFAKLTLKLAKAKCEGGDIEGGLEDANHALATAKSVLGSKHTLVGAACLFVAAVYEKSAMIEYEKSKAKLFNVDAENEEDVLLTPKCKKMMTKALEFYTDAVEPLQFKYDNNISKQSQMAVRPELGDTFHKIAKLNVKKGSYTPAFEAMHRSLEAYGTNAHAPRGSSSKNDVHPNAALVWQDLASLHLASKEYSDAVYAAEKAVELSRQVKKSVYSEKMDMVPVFAFQIAGDGYGGLHRLEDATKSYQKANSELKKITNGGNNRSSIDVHVVGAKILRKLGMSYYHRGMNDDAKTMLMNALSILRSKKDGGEDSTLDMPSLLIDIGMVNIACGDNAEAMNVLRSCLKIFADRGVPDHFSEVIRAKKMFKDTQQEMNQSGAMVGSSEPQVGTSDTTCMPEMEARKSRPTVNLYHSELDSSSKPQMPSIEGNSYEAIPPQKQLEQYLIRIKEIEKERDQEKKDRIFAAAAHRKEIESITQSNRAVLEAELELLRKKVNISEGSYQELVKFIDNEKVTSNEAHESRVRELQSEIQQLRERMESSGAIENMRLSDELAAQLHEVTLLKGRCQEASKDNDSLRETNRTLQSEKRAAEVEIRALKTKNDELHREIQHLSSELAATKLLSSASCVPASNADIKKLEFELQTERNRRQIVEATLQKEFEKGGVGYGGGGWFGYPMPFGFPPMQIPDNSQVAKLKNLEIDLATELAGKEMLEKVIEEMKDTHEQEKNSMISQYTSFVQLHEQETSALLAQVGEKSAEVDVLNSELNNVKSASEALAHQLHDTMKELSDVSEKLSRASLEVSSLLNVKGLLSNTKNELSATKDDLRKTRAELRDLENTAHQKEIECGRLLSENERLKNEYGEAIAMFESEISRVTGDKEEVESALGNEVKRLQSELGSTRSHLQNVLVKLEVLDSDRKVLRNKEEQLHQTQQELIGLTHNYNELEATLAELEEMVATEKIARKESVRSLEDIRGKLIASESVTEQLKEVVNNLKLDKKDFETQLSASNALNKQLDVVLRSVVRQLEGMLPELEVAASFNVDIPHDEISTPNPESVRIHIAHLLQQISKSNNEVGKTHRDLSKATDELRVLEAKHKALKQELAEMGDLQNDYDELLDQYELLVEEKRVSDARIANENESLFNLQNERDMLECRVEDEHEKTQAMEVERSALQAEIACAKEEISKKEERIHALQIDIQLVEELLEKQALEYDAVLLQKDEKLNNLEELVQQYRSQRDITFAISEVDASSKNRKSHLLTTIQLAGGEGIPMCIPCAHAQINPFDDDSSSDGGVDKRTTNPFDEDSSSDAGNSVNSFYEDERSNLKQDNFDCQKHTELRSRVFELEGINADLAQQINDMDIISSRENGERELVTRENDAIKDEINALQERNDVLSTEISEYKEEAVIAAKIHENDGKAIACLQEALNQSKQLHEEELECWMKRFHELQNSYVMLREQLDKSELGSDEMEAQVTNLIDRVRYLENMNSELTARLNDVQNEGDSSFNDQEEQYQREISSWKSRVIELEESIDALRAQVCEQSVEVSASEEHEDCRRKISSLEKDLRIALDCQEQRNIDHNLELARVNAEFHNAVVSMDELSKENKSLKRDLDLLLAKETEDDEHFEKERNAAHQRFESMERALQERLTRMEREKEKLEADFNDEMIKKEDENAQIMIELCAWRLEVQNALNDIESLRRERDELKAQVASYVKSLEAACMGKAILDEKLHSLGVSVRV</sequence>
<feature type="coiled-coil region" evidence="5">
    <location>
        <begin position="1850"/>
        <end position="1994"/>
    </location>
</feature>
<evidence type="ECO:0000256" key="2">
    <source>
        <dbReference type="ARBA" id="ARBA00022490"/>
    </source>
</evidence>
<organism evidence="7 8">
    <name type="scientific">Discostella pseudostelligera</name>
    <dbReference type="NCBI Taxonomy" id="259834"/>
    <lineage>
        <taxon>Eukaryota</taxon>
        <taxon>Sar</taxon>
        <taxon>Stramenopiles</taxon>
        <taxon>Ochrophyta</taxon>
        <taxon>Bacillariophyta</taxon>
        <taxon>Coscinodiscophyceae</taxon>
        <taxon>Thalassiosirophycidae</taxon>
        <taxon>Stephanodiscales</taxon>
        <taxon>Stephanodiscaceae</taxon>
        <taxon>Discostella</taxon>
    </lineage>
</organism>
<feature type="coiled-coil region" evidence="5">
    <location>
        <begin position="1762"/>
        <end position="1818"/>
    </location>
</feature>
<evidence type="ECO:0000256" key="6">
    <source>
        <dbReference type="SAM" id="MobiDB-lite"/>
    </source>
</evidence>
<feature type="region of interest" description="Disordered" evidence="6">
    <location>
        <begin position="1567"/>
        <end position="1599"/>
    </location>
</feature>
<feature type="compositionally biased region" description="Polar residues" evidence="6">
    <location>
        <begin position="56"/>
        <end position="75"/>
    </location>
</feature>
<dbReference type="EMBL" id="JALLBG020000021">
    <property type="protein sequence ID" value="KAL3771757.1"/>
    <property type="molecule type" value="Genomic_DNA"/>
</dbReference>
<keyword evidence="8" id="KW-1185">Reference proteome</keyword>
<reference evidence="7 8" key="1">
    <citation type="submission" date="2024-10" db="EMBL/GenBank/DDBJ databases">
        <title>Updated reference genomes for cyclostephanoid diatoms.</title>
        <authorList>
            <person name="Roberts W.R."/>
            <person name="Alverson A.J."/>
        </authorList>
    </citation>
    <scope>NUCLEOTIDE SEQUENCE [LARGE SCALE GENOMIC DNA]</scope>
    <source>
        <strain evidence="7 8">AJA232-27</strain>
    </source>
</reference>
<keyword evidence="3 5" id="KW-0175">Coiled coil</keyword>
<feature type="coiled-coil region" evidence="5">
    <location>
        <begin position="1653"/>
        <end position="1687"/>
    </location>
</feature>
<feature type="region of interest" description="Disordered" evidence="6">
    <location>
        <begin position="42"/>
        <end position="114"/>
    </location>
</feature>
<feature type="region of interest" description="Disordered" evidence="6">
    <location>
        <begin position="1"/>
        <end position="24"/>
    </location>
</feature>
<keyword evidence="2" id="KW-0963">Cytoplasm</keyword>
<evidence type="ECO:0000256" key="1">
    <source>
        <dbReference type="ARBA" id="ARBA00004245"/>
    </source>
</evidence>
<evidence type="ECO:0000256" key="3">
    <source>
        <dbReference type="ARBA" id="ARBA00023054"/>
    </source>
</evidence>
<feature type="coiled-coil region" evidence="5">
    <location>
        <begin position="1367"/>
        <end position="1520"/>
    </location>
</feature>
<accession>A0ABD3NB01</accession>
<evidence type="ECO:0000256" key="5">
    <source>
        <dbReference type="SAM" id="Coils"/>
    </source>
</evidence>
<evidence type="ECO:0000313" key="7">
    <source>
        <dbReference type="EMBL" id="KAL3771757.1"/>
    </source>
</evidence>
<dbReference type="PANTHER" id="PTHR18861">
    <property type="entry name" value="ELKS/RAB6-INTERACTING/CAST PROTEIN"/>
    <property type="match status" value="1"/>
</dbReference>
<gene>
    <name evidence="7" type="ORF">ACHAWU_010068</name>
</gene>
<feature type="coiled-coil region" evidence="5">
    <location>
        <begin position="804"/>
        <end position="942"/>
    </location>
</feature>
<keyword evidence="4" id="KW-0206">Cytoskeleton</keyword>
<comment type="subcellular location">
    <subcellularLocation>
        <location evidence="1">Cytoplasm</location>
        <location evidence="1">Cytoskeleton</location>
    </subcellularLocation>
</comment>
<dbReference type="SUPFAM" id="SSF57997">
    <property type="entry name" value="Tropomyosin"/>
    <property type="match status" value="1"/>
</dbReference>
<feature type="coiled-coil region" evidence="5">
    <location>
        <begin position="1200"/>
        <end position="1290"/>
    </location>
</feature>
<dbReference type="Proteomes" id="UP001530293">
    <property type="component" value="Unassembled WGS sequence"/>
</dbReference>
<dbReference type="SUPFAM" id="SSF48452">
    <property type="entry name" value="TPR-like"/>
    <property type="match status" value="2"/>
</dbReference>